<organism evidence="1">
    <name type="scientific">Siphoviridae sp. cthu813</name>
    <dbReference type="NCBI Taxonomy" id="2825618"/>
    <lineage>
        <taxon>Viruses</taxon>
        <taxon>Duplodnaviria</taxon>
        <taxon>Heunggongvirae</taxon>
        <taxon>Uroviricota</taxon>
        <taxon>Caudoviricetes</taxon>
    </lineage>
</organism>
<name>A0A8S5VIA3_9CAUD</name>
<proteinExistence type="predicted"/>
<protein>
    <submittedName>
        <fullName evidence="1">Uncharacterized protein</fullName>
    </submittedName>
</protein>
<accession>A0A8S5VIA3</accession>
<dbReference type="EMBL" id="BK016270">
    <property type="protein sequence ID" value="DAG06406.1"/>
    <property type="molecule type" value="Genomic_DNA"/>
</dbReference>
<evidence type="ECO:0000313" key="1">
    <source>
        <dbReference type="EMBL" id="DAG06406.1"/>
    </source>
</evidence>
<reference evidence="1" key="1">
    <citation type="journal article" date="2021" name="Proc. Natl. Acad. Sci. U.S.A.">
        <title>A Catalog of Tens of Thousands of Viruses from Human Metagenomes Reveals Hidden Associations with Chronic Diseases.</title>
        <authorList>
            <person name="Tisza M.J."/>
            <person name="Buck C.B."/>
        </authorList>
    </citation>
    <scope>NUCLEOTIDE SEQUENCE</scope>
    <source>
        <strain evidence="1">Cthu813</strain>
    </source>
</reference>
<sequence>MHGIICLMVVKCQLLREGPTVKCGILPRIFI</sequence>